<sequence length="467" mass="54403">MHKLLIILLFLVSSLYATTHWKVNSENGKILPQFTSPYYLKQPNNLMAFLNQSDFKKRLDEIVQEFTEIKEVVLKHMNDLDTITTDLSSKTSCILNYYLDETEFFTTTLTHTYLNRLMPGGLREPSAGEKSSNKIVNPKCSNVLDLDFSMYFDHLDGLRNRKNAKMEPDEIIWQGIGVPATTFARMLANNLKLNPKSWKWHTLGSIYWRYKGNAPEAIECARRGIYLASRYNKDIPLLSLGVTLQRTKDYNDSFIVLNAAIDHEPNIAENQIALGNALFLMSDFNKSMECYETARSLDPIYFDKVEYIKKSMVCFRELKVTLQMMEALLEKIEPELQRSSELKKEFQEYHELMSKEQAPISSRIYDDENDLIPLLQRSQICTTRYDKTKNSDNSNGQDNQKITVFCDFMSDLHEDWRLEDFGSDMIHRYVALRELINTYRINSLGIYKKISIENLDLTNFAFNQEIK</sequence>
<dbReference type="SMART" id="SM00028">
    <property type="entry name" value="TPR"/>
    <property type="match status" value="3"/>
</dbReference>
<dbReference type="InterPro" id="IPR011990">
    <property type="entry name" value="TPR-like_helical_dom_sf"/>
</dbReference>
<dbReference type="GO" id="GO:0015629">
    <property type="term" value="C:actin cytoskeleton"/>
    <property type="evidence" value="ECO:0007669"/>
    <property type="project" value="TreeGrafter"/>
</dbReference>
<accession>A0A336K551</accession>
<dbReference type="SUPFAM" id="SSF48452">
    <property type="entry name" value="TPR-like"/>
    <property type="match status" value="1"/>
</dbReference>
<organism evidence="3">
    <name type="scientific">Culicoides sonorensis</name>
    <name type="common">Biting midge</name>
    <dbReference type="NCBI Taxonomy" id="179676"/>
    <lineage>
        <taxon>Eukaryota</taxon>
        <taxon>Metazoa</taxon>
        <taxon>Ecdysozoa</taxon>
        <taxon>Arthropoda</taxon>
        <taxon>Hexapoda</taxon>
        <taxon>Insecta</taxon>
        <taxon>Pterygota</taxon>
        <taxon>Neoptera</taxon>
        <taxon>Endopterygota</taxon>
        <taxon>Diptera</taxon>
        <taxon>Nematocera</taxon>
        <taxon>Chironomoidea</taxon>
        <taxon>Ceratopogonidae</taxon>
        <taxon>Ceratopogoninae</taxon>
        <taxon>Culicoides</taxon>
        <taxon>Monoculicoides</taxon>
    </lineage>
</organism>
<evidence type="ECO:0000256" key="2">
    <source>
        <dbReference type="SAM" id="SignalP"/>
    </source>
</evidence>
<dbReference type="EMBL" id="UFQS01000055">
    <property type="protein sequence ID" value="SSW98708.1"/>
    <property type="molecule type" value="Genomic_DNA"/>
</dbReference>
<protein>
    <submittedName>
        <fullName evidence="3">CSON012177 protein</fullName>
    </submittedName>
</protein>
<dbReference type="Gene3D" id="1.25.40.10">
    <property type="entry name" value="Tetratricopeptide repeat domain"/>
    <property type="match status" value="1"/>
</dbReference>
<gene>
    <name evidence="3" type="primary">CSON012177</name>
</gene>
<dbReference type="EMBL" id="UFQT01000055">
    <property type="protein sequence ID" value="SSX19094.1"/>
    <property type="molecule type" value="Genomic_DNA"/>
</dbReference>
<dbReference type="InterPro" id="IPR052630">
    <property type="entry name" value="TTC17"/>
</dbReference>
<dbReference type="InterPro" id="IPR019734">
    <property type="entry name" value="TPR_rpt"/>
</dbReference>
<dbReference type="GO" id="GO:0030041">
    <property type="term" value="P:actin filament polymerization"/>
    <property type="evidence" value="ECO:0007669"/>
    <property type="project" value="TreeGrafter"/>
</dbReference>
<reference evidence="3" key="1">
    <citation type="submission" date="2018-04" db="EMBL/GenBank/DDBJ databases">
        <authorList>
            <person name="Go L.Y."/>
            <person name="Mitchell J.A."/>
        </authorList>
    </citation>
    <scope>NUCLEOTIDE SEQUENCE</scope>
    <source>
        <tissue evidence="3">Whole organism</tissue>
    </source>
</reference>
<evidence type="ECO:0000313" key="4">
    <source>
        <dbReference type="EMBL" id="SSX19094.1"/>
    </source>
</evidence>
<dbReference type="VEuPathDB" id="VectorBase:CSON012177"/>
<dbReference type="AlphaFoldDB" id="A0A336K551"/>
<reference evidence="4" key="2">
    <citation type="submission" date="2018-07" db="EMBL/GenBank/DDBJ databases">
        <authorList>
            <person name="Quirk P.G."/>
            <person name="Krulwich T.A."/>
        </authorList>
    </citation>
    <scope>NUCLEOTIDE SEQUENCE</scope>
</reference>
<dbReference type="PROSITE" id="PS50005">
    <property type="entry name" value="TPR"/>
    <property type="match status" value="1"/>
</dbReference>
<dbReference type="OMA" id="PFFMREP"/>
<feature type="repeat" description="TPR" evidence="1">
    <location>
        <begin position="268"/>
        <end position="301"/>
    </location>
</feature>
<name>A0A336K551_CULSO</name>
<dbReference type="GO" id="GO:0005737">
    <property type="term" value="C:cytoplasm"/>
    <property type="evidence" value="ECO:0007669"/>
    <property type="project" value="TreeGrafter"/>
</dbReference>
<evidence type="ECO:0000313" key="3">
    <source>
        <dbReference type="EMBL" id="SSW98708.1"/>
    </source>
</evidence>
<evidence type="ECO:0000256" key="1">
    <source>
        <dbReference type="PROSITE-ProRule" id="PRU00339"/>
    </source>
</evidence>
<feature type="chain" id="PRO_5036062007" evidence="2">
    <location>
        <begin position="18"/>
        <end position="467"/>
    </location>
</feature>
<dbReference type="PANTHER" id="PTHR16091:SF1">
    <property type="entry name" value="TETRATRICOPEPTIDE REPEAT PROTEIN 17"/>
    <property type="match status" value="1"/>
</dbReference>
<dbReference type="Pfam" id="PF13181">
    <property type="entry name" value="TPR_8"/>
    <property type="match status" value="1"/>
</dbReference>
<keyword evidence="2" id="KW-0732">Signal</keyword>
<dbReference type="PANTHER" id="PTHR16091">
    <property type="entry name" value="TTC17 PROTEIN"/>
    <property type="match status" value="1"/>
</dbReference>
<proteinExistence type="predicted"/>
<keyword evidence="1" id="KW-0802">TPR repeat</keyword>
<feature type="signal peptide" evidence="2">
    <location>
        <begin position="1"/>
        <end position="17"/>
    </location>
</feature>